<proteinExistence type="predicted"/>
<sequence length="57" mass="6134">MELLVIFGPAFIVGLIATYQNRSSLGAPHGVGFEPDSGRAQLELELVNRRELISHGG</sequence>
<organism evidence="1 2">
    <name type="scientific">Gordonia rubripertincta</name>
    <name type="common">Rhodococcus corallinus</name>
    <dbReference type="NCBI Taxonomy" id="36822"/>
    <lineage>
        <taxon>Bacteria</taxon>
        <taxon>Bacillati</taxon>
        <taxon>Actinomycetota</taxon>
        <taxon>Actinomycetes</taxon>
        <taxon>Mycobacteriales</taxon>
        <taxon>Gordoniaceae</taxon>
        <taxon>Gordonia</taxon>
    </lineage>
</organism>
<dbReference type="Proteomes" id="UP001067235">
    <property type="component" value="Unassembled WGS sequence"/>
</dbReference>
<evidence type="ECO:0000313" key="2">
    <source>
        <dbReference type="Proteomes" id="UP001067235"/>
    </source>
</evidence>
<name>A0ABT4MS16_GORRU</name>
<protein>
    <submittedName>
        <fullName evidence="1">Uncharacterized protein</fullName>
    </submittedName>
</protein>
<dbReference type="EMBL" id="JAPWIE010000002">
    <property type="protein sequence ID" value="MCZ4549803.1"/>
    <property type="molecule type" value="Genomic_DNA"/>
</dbReference>
<gene>
    <name evidence="1" type="ORF">O4213_07405</name>
</gene>
<dbReference type="RefSeq" id="WP_301570330.1">
    <property type="nucleotide sequence ID" value="NZ_JAPWIE010000002.1"/>
</dbReference>
<reference evidence="1" key="1">
    <citation type="submission" date="2022-12" db="EMBL/GenBank/DDBJ databases">
        <authorList>
            <person name="Krivoruchko A.V."/>
            <person name="Elkin A."/>
        </authorList>
    </citation>
    <scope>NUCLEOTIDE SEQUENCE</scope>
    <source>
        <strain evidence="1">IEGM 1388</strain>
    </source>
</reference>
<accession>A0ABT4MS16</accession>
<evidence type="ECO:0000313" key="1">
    <source>
        <dbReference type="EMBL" id="MCZ4549803.1"/>
    </source>
</evidence>
<keyword evidence="2" id="KW-1185">Reference proteome</keyword>
<comment type="caution">
    <text evidence="1">The sequence shown here is derived from an EMBL/GenBank/DDBJ whole genome shotgun (WGS) entry which is preliminary data.</text>
</comment>